<evidence type="ECO:0000313" key="2">
    <source>
        <dbReference type="Proteomes" id="UP000229498"/>
    </source>
</evidence>
<dbReference type="OrthoDB" id="8480244at2"/>
<dbReference type="InterPro" id="IPR009922">
    <property type="entry name" value="DUF1457"/>
</dbReference>
<reference evidence="1 2" key="1">
    <citation type="submission" date="2017-11" db="EMBL/GenBank/DDBJ databases">
        <title>Draft genome sequence of Rhizobiales bacterium SY3-13.</title>
        <authorList>
            <person name="Sun C."/>
        </authorList>
    </citation>
    <scope>NUCLEOTIDE SEQUENCE [LARGE SCALE GENOMIC DNA]</scope>
    <source>
        <strain evidence="1 2">SY3-13</strain>
    </source>
</reference>
<sequence>MGELTRSQVGRRREAVVSLPFRTAGSRILAGAWLDFAGDRIAPARRDIDPARLVKVLPNIVILQYAEPETIRFRLAGTDFFTTFDREMTGQSYLELIPPDQREATRQRLFTIVRHPCGLLAVLGREGSEHDRDRLESFGLPLRNEAGEIEYTIHHADYLEPVRDIERISMGRIRAINAAWVDIGRGVPGQHAPL</sequence>
<dbReference type="RefSeq" id="WP_109794828.1">
    <property type="nucleotide sequence ID" value="NZ_PHIG01000064.1"/>
</dbReference>
<dbReference type="Pfam" id="PF07310">
    <property type="entry name" value="PAS_5"/>
    <property type="match status" value="1"/>
</dbReference>
<evidence type="ECO:0008006" key="3">
    <source>
        <dbReference type="Google" id="ProtNLM"/>
    </source>
</evidence>
<accession>A0A2M9FVD4</accession>
<evidence type="ECO:0000313" key="1">
    <source>
        <dbReference type="EMBL" id="PJK27403.1"/>
    </source>
</evidence>
<dbReference type="Proteomes" id="UP000229498">
    <property type="component" value="Unassembled WGS sequence"/>
</dbReference>
<dbReference type="EMBL" id="PHIG01000064">
    <property type="protein sequence ID" value="PJK27403.1"/>
    <property type="molecule type" value="Genomic_DNA"/>
</dbReference>
<organism evidence="1 2">
    <name type="scientific">Minwuia thermotolerans</name>
    <dbReference type="NCBI Taxonomy" id="2056226"/>
    <lineage>
        <taxon>Bacteria</taxon>
        <taxon>Pseudomonadati</taxon>
        <taxon>Pseudomonadota</taxon>
        <taxon>Alphaproteobacteria</taxon>
        <taxon>Minwuiales</taxon>
        <taxon>Minwuiaceae</taxon>
        <taxon>Minwuia</taxon>
    </lineage>
</organism>
<protein>
    <recommendedName>
        <fullName evidence="3">PAS domain-containing protein</fullName>
    </recommendedName>
</protein>
<gene>
    <name evidence="1" type="ORF">CVT23_22280</name>
</gene>
<keyword evidence="2" id="KW-1185">Reference proteome</keyword>
<comment type="caution">
    <text evidence="1">The sequence shown here is derived from an EMBL/GenBank/DDBJ whole genome shotgun (WGS) entry which is preliminary data.</text>
</comment>
<dbReference type="AlphaFoldDB" id="A0A2M9FVD4"/>
<proteinExistence type="predicted"/>
<name>A0A2M9FVD4_9PROT</name>